<keyword evidence="2" id="KW-1185">Reference proteome</keyword>
<organism evidence="1 2">
    <name type="scientific">Ohtaekwangia kribbensis</name>
    <dbReference type="NCBI Taxonomy" id="688913"/>
    <lineage>
        <taxon>Bacteria</taxon>
        <taxon>Pseudomonadati</taxon>
        <taxon>Bacteroidota</taxon>
        <taxon>Cytophagia</taxon>
        <taxon>Cytophagales</taxon>
        <taxon>Fulvivirgaceae</taxon>
        <taxon>Ohtaekwangia</taxon>
    </lineage>
</organism>
<reference evidence="2" key="1">
    <citation type="journal article" date="2019" name="Int. J. Syst. Evol. Microbiol.">
        <title>The Global Catalogue of Microorganisms (GCM) 10K type strain sequencing project: providing services to taxonomists for standard genome sequencing and annotation.</title>
        <authorList>
            <consortium name="The Broad Institute Genomics Platform"/>
            <consortium name="The Broad Institute Genome Sequencing Center for Infectious Disease"/>
            <person name="Wu L."/>
            <person name="Ma J."/>
        </authorList>
    </citation>
    <scope>NUCLEOTIDE SEQUENCE [LARGE SCALE GENOMIC DNA]</scope>
    <source>
        <strain evidence="2">CCUG 58938</strain>
    </source>
</reference>
<proteinExistence type="predicted"/>
<protein>
    <submittedName>
        <fullName evidence="1">Uncharacterized protein</fullName>
    </submittedName>
</protein>
<name>A0ABW3K262_9BACT</name>
<dbReference type="Gene3D" id="3.30.870.10">
    <property type="entry name" value="Endonuclease Chain A"/>
    <property type="match status" value="1"/>
</dbReference>
<dbReference type="EMBL" id="JBHTKA010000002">
    <property type="protein sequence ID" value="MFD0999654.1"/>
    <property type="molecule type" value="Genomic_DNA"/>
</dbReference>
<dbReference type="RefSeq" id="WP_377578529.1">
    <property type="nucleotide sequence ID" value="NZ_JBHTKA010000002.1"/>
</dbReference>
<comment type="caution">
    <text evidence="1">The sequence shown here is derived from an EMBL/GenBank/DDBJ whole genome shotgun (WGS) entry which is preliminary data.</text>
</comment>
<sequence length="420" mass="48252">MIIKKLAVPLINDKILQQAEHGYIATAAITDAGFDFIRTRLPGKTKLDIVTGLDGLTSPGVLKRIWRHYQDRFTVRIYTRNIFHANVYIFELPFRKSVGFTGSGALTLEGLKDHEEIFNKVTDVKEVEALLSWYTTYYEFAEPLTEEMIAEYELLYPYWKQREIASREEKKQFIALTSRAFSWDGIRFKTQYFKKEDYLVLSNAQADLDTEAQQTARAALKSKLQQLHESIQKHVARIRLHADNTANISSLNPQDHADHKLTSIGMMYGRSEAELKRYAPTAQPGDFITLQVIVMQKNIAIALVPGNPGSGQADREFFRFKMQEEEYRKTFQTLLTALGSDYFIEVAGEQKPADSFQQPDILWEYTKADHWKHHRFIIGKIYQPGDAAIANETIVQTVEQEFEKLMALYQHLKDPKGAAV</sequence>
<evidence type="ECO:0000313" key="1">
    <source>
        <dbReference type="EMBL" id="MFD0999654.1"/>
    </source>
</evidence>
<evidence type="ECO:0000313" key="2">
    <source>
        <dbReference type="Proteomes" id="UP001597112"/>
    </source>
</evidence>
<dbReference type="Proteomes" id="UP001597112">
    <property type="component" value="Unassembled WGS sequence"/>
</dbReference>
<gene>
    <name evidence="1" type="ORF">ACFQ21_10065</name>
</gene>
<accession>A0ABW3K262</accession>